<feature type="transmembrane region" description="Helical" evidence="1">
    <location>
        <begin position="1538"/>
        <end position="1558"/>
    </location>
</feature>
<feature type="transmembrane region" description="Helical" evidence="1">
    <location>
        <begin position="251"/>
        <end position="272"/>
    </location>
</feature>
<feature type="transmembrane region" description="Helical" evidence="1">
    <location>
        <begin position="1040"/>
        <end position="1061"/>
    </location>
</feature>
<evidence type="ECO:0000256" key="1">
    <source>
        <dbReference type="SAM" id="Phobius"/>
    </source>
</evidence>
<proteinExistence type="predicted"/>
<feature type="transmembrane region" description="Helical" evidence="1">
    <location>
        <begin position="378"/>
        <end position="400"/>
    </location>
</feature>
<evidence type="ECO:0000313" key="3">
    <source>
        <dbReference type="EMBL" id="QPC81577.1"/>
    </source>
</evidence>
<protein>
    <submittedName>
        <fullName evidence="3">Glycosyltransferase family 39 protein</fullName>
    </submittedName>
</protein>
<feature type="transmembrane region" description="Helical" evidence="1">
    <location>
        <begin position="301"/>
        <end position="320"/>
    </location>
</feature>
<dbReference type="InterPro" id="IPR018392">
    <property type="entry name" value="LysM"/>
</dbReference>
<dbReference type="PANTHER" id="PTHR10790:SF51">
    <property type="entry name" value="TETRATRICOPEPTIDE REPEAT PROTEIN"/>
    <property type="match status" value="1"/>
</dbReference>
<name>A0A7S8E740_9CHLR</name>
<dbReference type="EMBL" id="CP062983">
    <property type="protein sequence ID" value="QPC81577.1"/>
    <property type="molecule type" value="Genomic_DNA"/>
</dbReference>
<feature type="transmembrane region" description="Helical" evidence="1">
    <location>
        <begin position="1499"/>
        <end position="1518"/>
    </location>
</feature>
<feature type="transmembrane region" description="Helical" evidence="1">
    <location>
        <begin position="279"/>
        <end position="295"/>
    </location>
</feature>
<keyword evidence="1" id="KW-0472">Membrane</keyword>
<feature type="transmembrane region" description="Helical" evidence="1">
    <location>
        <begin position="542"/>
        <end position="564"/>
    </location>
</feature>
<dbReference type="InterPro" id="IPR018746">
    <property type="entry name" value="DUF2298"/>
</dbReference>
<gene>
    <name evidence="3" type="ORF">G4Y79_18045</name>
</gene>
<feature type="transmembrane region" description="Helical" evidence="1">
    <location>
        <begin position="1133"/>
        <end position="1150"/>
    </location>
</feature>
<feature type="transmembrane region" description="Helical" evidence="1">
    <location>
        <begin position="1469"/>
        <end position="1487"/>
    </location>
</feature>
<keyword evidence="1" id="KW-0812">Transmembrane</keyword>
<keyword evidence="1" id="KW-1133">Transmembrane helix</keyword>
<feature type="transmembrane region" description="Helical" evidence="1">
    <location>
        <begin position="27"/>
        <end position="45"/>
    </location>
</feature>
<feature type="transmembrane region" description="Helical" evidence="1">
    <location>
        <begin position="1694"/>
        <end position="1712"/>
    </location>
</feature>
<feature type="transmembrane region" description="Helical" evidence="1">
    <location>
        <begin position="455"/>
        <end position="474"/>
    </location>
</feature>
<feature type="transmembrane region" description="Helical" evidence="1">
    <location>
        <begin position="1068"/>
        <end position="1088"/>
    </location>
</feature>
<feature type="transmembrane region" description="Helical" evidence="1">
    <location>
        <begin position="349"/>
        <end position="366"/>
    </location>
</feature>
<feature type="transmembrane region" description="Helical" evidence="1">
    <location>
        <begin position="1413"/>
        <end position="1432"/>
    </location>
</feature>
<dbReference type="PANTHER" id="PTHR10790">
    <property type="entry name" value="TPR-DOMAIN CONTAINING PROTEIN"/>
    <property type="match status" value="1"/>
</dbReference>
<feature type="transmembrane region" description="Helical" evidence="1">
    <location>
        <begin position="513"/>
        <end position="530"/>
    </location>
</feature>
<reference evidence="3 4" key="1">
    <citation type="submission" date="2020-02" db="EMBL/GenBank/DDBJ databases">
        <authorList>
            <person name="Zheng R.K."/>
            <person name="Sun C.M."/>
        </authorList>
    </citation>
    <scope>NUCLEOTIDE SEQUENCE [LARGE SCALE GENOMIC DNA]</scope>
    <source>
        <strain evidence="4">rifampicinis</strain>
    </source>
</reference>
<feature type="transmembrane region" description="Helical" evidence="1">
    <location>
        <begin position="1631"/>
        <end position="1650"/>
    </location>
</feature>
<feature type="transmembrane region" description="Helical" evidence="1">
    <location>
        <begin position="1578"/>
        <end position="1597"/>
    </location>
</feature>
<keyword evidence="3" id="KW-0808">Transferase</keyword>
<dbReference type="GO" id="GO:0016740">
    <property type="term" value="F:transferase activity"/>
    <property type="evidence" value="ECO:0007669"/>
    <property type="project" value="UniProtKB-KW"/>
</dbReference>
<feature type="transmembrane region" description="Helical" evidence="1">
    <location>
        <begin position="570"/>
        <end position="592"/>
    </location>
</feature>
<sequence length="2095" mass="234110">MSHLRIDTERPIDTVVAPRPKRNRQRLIIWPLMVLVILMGGYFRFVGQNWDDFSAMHPDERFLTTYLLPLIGGRTEFTDDAHTPTQVLLTSFSDMTYTDRNTLAADASVPIGVQNNTLAEDVAGWIFGADRVRTYDTVGDMVNATTSGELGGFVIGEAEGNVFTAQGQVRQIDSFSSIEVQQLRCLERYPDTQGIGNYFDTQCSPYNPHNAGNGYYAYGTLPVLMSHVASVIVQQQDAAGSPIFDFQGGTLVWRFLSAFFDVGSIIVIYFIGSRLHNRWVGLFAAILYAAAPLAIEKSHYGTVNAITAFFVILGIWAAVGVQQRGRYFYYAVFGIALGASVASRINTVPLAGVVVLAAMVQMVPFLDRNLAWEERQRVVIQAMTGLILAAVVSLITFRVANPYTFMGPSFLGIGLNTRWFQDLASSSEGVSGRVDSAPNWQWVGRASYFYPMKDMLLWGMGIAMGVMAWFAWAWSGFRLLRGRVGALRNFLPFVWMLVYFGWIGNLWVMTMRYFLPIYGTAALLAGWAIYEFWRLAHERDLPLLRGLMLFLGGIFALVPGYYLVSATPQTATTLTAGGFALILVVMALLPGLSRSRATVLGVFVLGFTVLWGAMFTNIYRHQLTRVQASYWSWENIPGDFAMEIDDAPEGTPLINIGFYNSRPESISSPEDLAAAATVLRPGAPLFAEFVAPASGTVSRIYSPHIGDAQDNDQNETLQITVAVSRPGETTALAFLTMTQNFTRDEHILGSPYTFELDHPFEVVEGWTYSFKAESLSGDIMTAGAVVANEWPWDDRLTAIKVCRLPYDITLADDPPPGLIGYYECNGKQTADALVQSLDMDISFPIDDANKRDAFISALEVSDYIGITSNRFYDTVTRNRIRWPMTSRYYEALFSGELGFDLVEVRQEAYELGPLSVADEHLPIYSSPQWLNELEADEAFHVYDHPVVFIFKKSDDYDQAVAAQILNDVSVIRPDSSEAVGGEIGSRVPNVAYWTSLEADKATTALMQSPENEAINEAGATWSEHFDSDGGLATNDNIAVIAWWLVMMIFGFVTWPLLFVAFPRMADRGYGFAKLMGLLIIAWVAWVLGTLHVTAWSQLGIFVLLIALALFSLAVARRHLSDIQAYVRAHWQRLLWMELLTIALFLIFIGVRMTNPDLWHYIKGGEKPMDFAYFNAVLRSTVFPPYDPWFSGGYINYYYFGYVVVGSPVLLLKMVPSFAYNLIVPTLFALTGIGAFSVAFNIVAAMTDRRYGAQEPIAPPRGSAWLAGVAAIVLCLGVGNLDTVRVLVNGVATMGGYQQYTSIEEYYRDQYLEQYGTYNNTSGTLSLPAERETELTSRLGSAFIWDRLSYEWNNFTSLVSGITRGLNQLAQGRTLLINSDRWYWGPTRVLTEAPVTSGGAITEMPYFTFVYGDLHAHMISMPVIMFAMLFVFNEVWAAGRGERSAFARGLAICMGALAVGLMAAINTWDWPSFMVLSTVGLGYAWWLRNRRLNRRSVLDMLWTIGGFLVISRVVALPHTSWYAAVYQSIEPYAGRRTPLWAYFDIHGLFLFLIVSLLIWETARWFREVPMHSLRGKGNWVSAGAMVAGIGTVIAIAMAMMGYQVALIVIPLILWIAALFFRPGQSRAMQYVLVLIGFSLALTLAVEIVVLTGDIGRQNTVFKFYMQVWLMFSVAGGVAFAWLFAGSDFWRNRLRFVWYIPLMLLFVIAAMYPITATRARSVDRYAPSSGLYHLVLPEETMESIAAYYYLTPSWLRELNGMVADGEPIAGQTLTIIPESDIDTAPLTLQGLNYMTYAVHHPYKAESPALISLSTDYNIIRWMQENVVGAPTLIEGRNPASEYTWTSRISINTGLPSVLGWNFHQRQQRTFNPLPLMVQYREGNVNYFYNTTDIAGAVNILRAYDVTYIILAGYERAYYDAAGLDKFALMEEMGLIHIAYTDGNGFVYEVDKDVVDNFALAQNTLLNVLSLPDSELLGLVAIQQQYMAENMQAILDEVGLTEDELLDQAIDVLRQYDAKYLIISRYDTWLNDPQVIYFLDALIERGILVEEARLGELYPSDVQLAEENGLEPIKTAVYRVNLAGNMNLTDETSVESSE</sequence>
<feature type="domain" description="LysM" evidence="2">
    <location>
        <begin position="1729"/>
        <end position="1773"/>
    </location>
</feature>
<dbReference type="NCBIfam" id="TIGR03662">
    <property type="entry name" value="Chlor_Arch_YYY"/>
    <property type="match status" value="1"/>
</dbReference>
<organism evidence="3 4">
    <name type="scientific">Phototrophicus methaneseepsis</name>
    <dbReference type="NCBI Taxonomy" id="2710758"/>
    <lineage>
        <taxon>Bacteria</taxon>
        <taxon>Bacillati</taxon>
        <taxon>Chloroflexota</taxon>
        <taxon>Candidatus Thermofontia</taxon>
        <taxon>Phototrophicales</taxon>
        <taxon>Phototrophicaceae</taxon>
        <taxon>Phototrophicus</taxon>
    </lineage>
</organism>
<dbReference type="RefSeq" id="WP_195169649.1">
    <property type="nucleotide sequence ID" value="NZ_CP062983.1"/>
</dbReference>
<feature type="transmembrane region" description="Helical" evidence="1">
    <location>
        <begin position="599"/>
        <end position="619"/>
    </location>
</feature>
<dbReference type="Proteomes" id="UP000594468">
    <property type="component" value="Chromosome"/>
</dbReference>
<dbReference type="KEGG" id="pmet:G4Y79_18045"/>
<dbReference type="Pfam" id="PF10060">
    <property type="entry name" value="DUF2298"/>
    <property type="match status" value="1"/>
</dbReference>
<feature type="transmembrane region" description="Helical" evidence="1">
    <location>
        <begin position="1221"/>
        <end position="1242"/>
    </location>
</feature>
<feature type="transmembrane region" description="Helical" evidence="1">
    <location>
        <begin position="486"/>
        <end position="507"/>
    </location>
</feature>
<feature type="transmembrane region" description="Helical" evidence="1">
    <location>
        <begin position="1603"/>
        <end position="1619"/>
    </location>
</feature>
<keyword evidence="4" id="KW-1185">Reference proteome</keyword>
<evidence type="ECO:0000313" key="4">
    <source>
        <dbReference type="Proteomes" id="UP000594468"/>
    </source>
</evidence>
<dbReference type="PROSITE" id="PS51782">
    <property type="entry name" value="LYSM"/>
    <property type="match status" value="1"/>
</dbReference>
<dbReference type="CDD" id="cd00118">
    <property type="entry name" value="LysM"/>
    <property type="match status" value="1"/>
</dbReference>
<feature type="transmembrane region" description="Helical" evidence="1">
    <location>
        <begin position="1662"/>
        <end position="1682"/>
    </location>
</feature>
<feature type="transmembrane region" description="Helical" evidence="1">
    <location>
        <begin position="1094"/>
        <end position="1113"/>
    </location>
</feature>
<feature type="transmembrane region" description="Helical" evidence="1">
    <location>
        <begin position="327"/>
        <end position="343"/>
    </location>
</feature>
<feature type="transmembrane region" description="Helical" evidence="1">
    <location>
        <begin position="1196"/>
        <end position="1215"/>
    </location>
</feature>
<evidence type="ECO:0000259" key="2">
    <source>
        <dbReference type="PROSITE" id="PS51782"/>
    </source>
</evidence>
<feature type="transmembrane region" description="Helical" evidence="1">
    <location>
        <begin position="1444"/>
        <end position="1463"/>
    </location>
</feature>
<accession>A0A7S8E740</accession>